<dbReference type="InterPro" id="IPR009057">
    <property type="entry name" value="Homeodomain-like_sf"/>
</dbReference>
<proteinExistence type="predicted"/>
<feature type="domain" description="Myb-like" evidence="7">
    <location>
        <begin position="91"/>
        <end position="144"/>
    </location>
</feature>
<keyword evidence="3" id="KW-0805">Transcription regulation</keyword>
<feature type="domain" description="HTH myb-type" evidence="8">
    <location>
        <begin position="145"/>
        <end position="199"/>
    </location>
</feature>
<dbReference type="EMBL" id="JAXIOK010000004">
    <property type="protein sequence ID" value="KAK4772952.1"/>
    <property type="molecule type" value="Genomic_DNA"/>
</dbReference>
<dbReference type="SUPFAM" id="SSF46689">
    <property type="entry name" value="Homeodomain-like"/>
    <property type="match status" value="1"/>
</dbReference>
<protein>
    <submittedName>
        <fullName evidence="9">Uncharacterized protein</fullName>
    </submittedName>
</protein>
<comment type="caution">
    <text evidence="9">The sequence shown here is derived from an EMBL/GenBank/DDBJ whole genome shotgun (WGS) entry which is preliminary data.</text>
</comment>
<evidence type="ECO:0000256" key="4">
    <source>
        <dbReference type="ARBA" id="ARBA00023125"/>
    </source>
</evidence>
<dbReference type="SMART" id="SM00717">
    <property type="entry name" value="SANT"/>
    <property type="match status" value="2"/>
</dbReference>
<dbReference type="GO" id="GO:0003677">
    <property type="term" value="F:DNA binding"/>
    <property type="evidence" value="ECO:0007669"/>
    <property type="project" value="UniProtKB-KW"/>
</dbReference>
<keyword evidence="6" id="KW-0539">Nucleus</keyword>
<keyword evidence="4" id="KW-0238">DNA-binding</keyword>
<evidence type="ECO:0000256" key="2">
    <source>
        <dbReference type="ARBA" id="ARBA00022737"/>
    </source>
</evidence>
<dbReference type="Proteomes" id="UP001345219">
    <property type="component" value="Chromosome 22"/>
</dbReference>
<dbReference type="Gene3D" id="1.10.10.60">
    <property type="entry name" value="Homeodomain-like"/>
    <property type="match status" value="2"/>
</dbReference>
<evidence type="ECO:0000256" key="5">
    <source>
        <dbReference type="ARBA" id="ARBA00023163"/>
    </source>
</evidence>
<dbReference type="Pfam" id="PF00249">
    <property type="entry name" value="Myb_DNA-binding"/>
    <property type="match status" value="2"/>
</dbReference>
<keyword evidence="10" id="KW-1185">Reference proteome</keyword>
<feature type="domain" description="HTH myb-type" evidence="8">
    <location>
        <begin position="91"/>
        <end position="144"/>
    </location>
</feature>
<keyword evidence="2" id="KW-0677">Repeat</keyword>
<dbReference type="InterPro" id="IPR001005">
    <property type="entry name" value="SANT/Myb"/>
</dbReference>
<name>A0AAN7QNE4_9MYRT</name>
<reference evidence="9 10" key="1">
    <citation type="journal article" date="2023" name="Hortic Res">
        <title>Pangenome of water caltrop reveals structural variations and asymmetric subgenome divergence after allopolyploidization.</title>
        <authorList>
            <person name="Zhang X."/>
            <person name="Chen Y."/>
            <person name="Wang L."/>
            <person name="Yuan Y."/>
            <person name="Fang M."/>
            <person name="Shi L."/>
            <person name="Lu R."/>
            <person name="Comes H.P."/>
            <person name="Ma Y."/>
            <person name="Chen Y."/>
            <person name="Huang G."/>
            <person name="Zhou Y."/>
            <person name="Zheng Z."/>
            <person name="Qiu Y."/>
        </authorList>
    </citation>
    <scope>NUCLEOTIDE SEQUENCE [LARGE SCALE GENOMIC DNA]</scope>
    <source>
        <tissue evidence="9">Roots</tissue>
    </source>
</reference>
<dbReference type="PROSITE" id="PS50090">
    <property type="entry name" value="MYB_LIKE"/>
    <property type="match status" value="2"/>
</dbReference>
<evidence type="ECO:0000256" key="3">
    <source>
        <dbReference type="ARBA" id="ARBA00023015"/>
    </source>
</evidence>
<dbReference type="CDD" id="cd00167">
    <property type="entry name" value="SANT"/>
    <property type="match status" value="1"/>
</dbReference>
<feature type="domain" description="Myb-like" evidence="7">
    <location>
        <begin position="145"/>
        <end position="195"/>
    </location>
</feature>
<dbReference type="InterPro" id="IPR017930">
    <property type="entry name" value="Myb_dom"/>
</dbReference>
<keyword evidence="5" id="KW-0804">Transcription</keyword>
<comment type="subcellular location">
    <subcellularLocation>
        <location evidence="1">Nucleus</location>
    </subcellularLocation>
</comment>
<dbReference type="AlphaFoldDB" id="A0AAN7QNE4"/>
<evidence type="ECO:0000256" key="1">
    <source>
        <dbReference type="ARBA" id="ARBA00004123"/>
    </source>
</evidence>
<evidence type="ECO:0000313" key="9">
    <source>
        <dbReference type="EMBL" id="KAK4772952.1"/>
    </source>
</evidence>
<gene>
    <name evidence="9" type="ORF">SAY87_027971</name>
</gene>
<dbReference type="PANTHER" id="PTHR48000">
    <property type="entry name" value="OS09G0431300 PROTEIN"/>
    <property type="match status" value="1"/>
</dbReference>
<evidence type="ECO:0000313" key="10">
    <source>
        <dbReference type="Proteomes" id="UP001345219"/>
    </source>
</evidence>
<evidence type="ECO:0000259" key="7">
    <source>
        <dbReference type="PROSITE" id="PS50090"/>
    </source>
</evidence>
<dbReference type="PANTHER" id="PTHR48000:SF20">
    <property type="entry name" value="OS01G0685400 PROTEIN"/>
    <property type="match status" value="1"/>
</dbReference>
<accession>A0AAN7QNE4</accession>
<dbReference type="FunFam" id="1.10.10.60:FF:000015">
    <property type="entry name" value="Transcription factor RAX3"/>
    <property type="match status" value="1"/>
</dbReference>
<sequence length="400" mass="44615">MQRIDEFRAVGLELATIDLHDHVAVALLTDHANSLRAFKGKVTSGYKNLHVGLDWEVGIYSSNSKHILASWFTIYIPAPQRDMGRAPCCDKANVKRGPWSDEEDAKLKHYISMHGTGGNWITLPPKAGLKRCGKSCRLRWLNYLRPDIKRGEFSDFEDHIICTLFANMGSRWSVIAAQLPGRTDNDIKNHWNTKLKKKLTMQGMSSSTLEQHHLFSHFSPVIPSARSSVPSSSNSDHLFKIRPFSSTSSSTSATNALQPKDQAFLGPFTVNGHEAASCNSSAMSSRRELDRTHPHYHLQQQQMPHNDLQGFSPSYNYESEIFTGDQETANYSFNIPLDNSSIDEIQQMIISSPYYYSNAATSEENNCSHNSFLFGGVQSSSSMSSSTASLATTADEGFLY</sequence>
<dbReference type="PROSITE" id="PS51294">
    <property type="entry name" value="HTH_MYB"/>
    <property type="match status" value="2"/>
</dbReference>
<dbReference type="GO" id="GO:0005634">
    <property type="term" value="C:nucleus"/>
    <property type="evidence" value="ECO:0007669"/>
    <property type="project" value="UniProtKB-SubCell"/>
</dbReference>
<organism evidence="9 10">
    <name type="scientific">Trapa incisa</name>
    <dbReference type="NCBI Taxonomy" id="236973"/>
    <lineage>
        <taxon>Eukaryota</taxon>
        <taxon>Viridiplantae</taxon>
        <taxon>Streptophyta</taxon>
        <taxon>Embryophyta</taxon>
        <taxon>Tracheophyta</taxon>
        <taxon>Spermatophyta</taxon>
        <taxon>Magnoliopsida</taxon>
        <taxon>eudicotyledons</taxon>
        <taxon>Gunneridae</taxon>
        <taxon>Pentapetalae</taxon>
        <taxon>rosids</taxon>
        <taxon>malvids</taxon>
        <taxon>Myrtales</taxon>
        <taxon>Lythraceae</taxon>
        <taxon>Trapa</taxon>
    </lineage>
</organism>
<evidence type="ECO:0000259" key="8">
    <source>
        <dbReference type="PROSITE" id="PS51294"/>
    </source>
</evidence>
<evidence type="ECO:0000256" key="6">
    <source>
        <dbReference type="ARBA" id="ARBA00023242"/>
    </source>
</evidence>